<dbReference type="Gene3D" id="3.40.50.800">
    <property type="entry name" value="Anticodon-binding domain"/>
    <property type="match status" value="1"/>
</dbReference>
<dbReference type="GO" id="GO:0005524">
    <property type="term" value="F:ATP binding"/>
    <property type="evidence" value="ECO:0007669"/>
    <property type="project" value="UniProtKB-KW"/>
</dbReference>
<evidence type="ECO:0000256" key="6">
    <source>
        <dbReference type="ARBA" id="ARBA00023146"/>
    </source>
</evidence>
<keyword evidence="11" id="KW-1185">Reference proteome</keyword>
<evidence type="ECO:0000256" key="2">
    <source>
        <dbReference type="ARBA" id="ARBA00022598"/>
    </source>
</evidence>
<keyword evidence="4" id="KW-0067">ATP-binding</keyword>
<name>A0A078AL54_STYLE</name>
<dbReference type="Pfam" id="PF09180">
    <property type="entry name" value="ProRS-C_1"/>
    <property type="match status" value="1"/>
</dbReference>
<dbReference type="GO" id="GO:0004827">
    <property type="term" value="F:proline-tRNA ligase activity"/>
    <property type="evidence" value="ECO:0007669"/>
    <property type="project" value="UniProtKB-EC"/>
</dbReference>
<dbReference type="EC" id="6.1.1.15" evidence="1"/>
<evidence type="ECO:0000256" key="3">
    <source>
        <dbReference type="ARBA" id="ARBA00022741"/>
    </source>
</evidence>
<dbReference type="SUPFAM" id="SSF55681">
    <property type="entry name" value="Class II aaRS and biotin synthetases"/>
    <property type="match status" value="1"/>
</dbReference>
<dbReference type="InParanoid" id="A0A078AL54"/>
<evidence type="ECO:0000256" key="1">
    <source>
        <dbReference type="ARBA" id="ARBA00012831"/>
    </source>
</evidence>
<dbReference type="InterPro" id="IPR006195">
    <property type="entry name" value="aa-tRNA-synth_II"/>
</dbReference>
<dbReference type="SUPFAM" id="SSF52954">
    <property type="entry name" value="Class II aaRS ABD-related"/>
    <property type="match status" value="1"/>
</dbReference>
<dbReference type="Proteomes" id="UP000039865">
    <property type="component" value="Unassembled WGS sequence"/>
</dbReference>
<dbReference type="InterPro" id="IPR004154">
    <property type="entry name" value="Anticodon-bd"/>
</dbReference>
<dbReference type="PRINTS" id="PR01046">
    <property type="entry name" value="TRNASYNTHPRO"/>
</dbReference>
<dbReference type="InterPro" id="IPR033721">
    <property type="entry name" value="ProRS_core_arch_euk"/>
</dbReference>
<gene>
    <name evidence="10" type="primary">Contig1737.g1885</name>
    <name evidence="10" type="ORF">STYLEM_11956</name>
</gene>
<evidence type="ECO:0000313" key="10">
    <source>
        <dbReference type="EMBL" id="CDW82919.1"/>
    </source>
</evidence>
<dbReference type="EMBL" id="CCKQ01011368">
    <property type="protein sequence ID" value="CDW82919.1"/>
    <property type="molecule type" value="Genomic_DNA"/>
</dbReference>
<evidence type="ECO:0000313" key="11">
    <source>
        <dbReference type="Proteomes" id="UP000039865"/>
    </source>
</evidence>
<dbReference type="FunFam" id="3.30.930.10:FF:000037">
    <property type="entry name" value="Proline--tRNA ligase"/>
    <property type="match status" value="1"/>
</dbReference>
<dbReference type="HAMAP" id="MF_01571">
    <property type="entry name" value="Pro_tRNA_synth_type3"/>
    <property type="match status" value="1"/>
</dbReference>
<dbReference type="InterPro" id="IPR036621">
    <property type="entry name" value="Anticodon-bd_dom_sf"/>
</dbReference>
<feature type="domain" description="Aminoacyl-transfer RNA synthetases class-II family profile" evidence="9">
    <location>
        <begin position="9"/>
        <end position="258"/>
    </location>
</feature>
<evidence type="ECO:0000256" key="8">
    <source>
        <dbReference type="ARBA" id="ARBA00047671"/>
    </source>
</evidence>
<dbReference type="OrthoDB" id="1350766at2759"/>
<keyword evidence="2" id="KW-0436">Ligase</keyword>
<dbReference type="OMA" id="GINYIAH"/>
<proteinExistence type="inferred from homology"/>
<dbReference type="GO" id="GO:0005737">
    <property type="term" value="C:cytoplasm"/>
    <property type="evidence" value="ECO:0007669"/>
    <property type="project" value="InterPro"/>
</dbReference>
<dbReference type="InterPro" id="IPR045864">
    <property type="entry name" value="aa-tRNA-synth_II/BPL/LPL"/>
</dbReference>
<dbReference type="PANTHER" id="PTHR43382:SF2">
    <property type="entry name" value="BIFUNCTIONAL GLUTAMATE_PROLINE--TRNA LIGASE"/>
    <property type="match status" value="1"/>
</dbReference>
<evidence type="ECO:0000256" key="4">
    <source>
        <dbReference type="ARBA" id="ARBA00022840"/>
    </source>
</evidence>
<dbReference type="PANTHER" id="PTHR43382">
    <property type="entry name" value="PROLYL-TRNA SYNTHETASE"/>
    <property type="match status" value="1"/>
</dbReference>
<dbReference type="InterPro" id="IPR017449">
    <property type="entry name" value="Pro-tRNA_synth_II"/>
</dbReference>
<organism evidence="10 11">
    <name type="scientific">Stylonychia lemnae</name>
    <name type="common">Ciliate</name>
    <dbReference type="NCBI Taxonomy" id="5949"/>
    <lineage>
        <taxon>Eukaryota</taxon>
        <taxon>Sar</taxon>
        <taxon>Alveolata</taxon>
        <taxon>Ciliophora</taxon>
        <taxon>Intramacronucleata</taxon>
        <taxon>Spirotrichea</taxon>
        <taxon>Stichotrichia</taxon>
        <taxon>Sporadotrichida</taxon>
        <taxon>Oxytrichidae</taxon>
        <taxon>Stylonychinae</taxon>
        <taxon>Stylonychia</taxon>
    </lineage>
</organism>
<dbReference type="GO" id="GO:0017101">
    <property type="term" value="C:aminoacyl-tRNA synthetase multienzyme complex"/>
    <property type="evidence" value="ECO:0007669"/>
    <property type="project" value="TreeGrafter"/>
</dbReference>
<evidence type="ECO:0000256" key="7">
    <source>
        <dbReference type="ARBA" id="ARBA00029731"/>
    </source>
</evidence>
<dbReference type="PROSITE" id="PS50862">
    <property type="entry name" value="AA_TRNA_LIGASE_II"/>
    <property type="match status" value="1"/>
</dbReference>
<reference evidence="10 11" key="1">
    <citation type="submission" date="2014-06" db="EMBL/GenBank/DDBJ databases">
        <authorList>
            <person name="Swart Estienne"/>
        </authorList>
    </citation>
    <scope>NUCLEOTIDE SEQUENCE [LARGE SCALE GENOMIC DNA]</scope>
    <source>
        <strain evidence="10 11">130c</strain>
    </source>
</reference>
<dbReference type="SMART" id="SM00946">
    <property type="entry name" value="ProRS-C_1"/>
    <property type="match status" value="1"/>
</dbReference>
<keyword evidence="6 10" id="KW-0030">Aminoacyl-tRNA synthetase</keyword>
<dbReference type="InterPro" id="IPR004499">
    <property type="entry name" value="Pro-tRNA-ligase_IIa_arc-type"/>
</dbReference>
<dbReference type="Pfam" id="PF03129">
    <property type="entry name" value="HGTP_anticodon"/>
    <property type="match status" value="1"/>
</dbReference>
<dbReference type="Pfam" id="PF00587">
    <property type="entry name" value="tRNA-synt_2b"/>
    <property type="match status" value="1"/>
</dbReference>
<evidence type="ECO:0000256" key="5">
    <source>
        <dbReference type="ARBA" id="ARBA00022917"/>
    </source>
</evidence>
<dbReference type="CDD" id="cd00778">
    <property type="entry name" value="ProRS_core_arch_euk"/>
    <property type="match status" value="1"/>
</dbReference>
<dbReference type="InterPro" id="IPR002314">
    <property type="entry name" value="aa-tRNA-synt_IIb"/>
</dbReference>
<dbReference type="AlphaFoldDB" id="A0A078AL54"/>
<dbReference type="InterPro" id="IPR002316">
    <property type="entry name" value="Pro-tRNA-ligase_IIa"/>
</dbReference>
<sequence>MISYYEISGCYIMRPNSYFIWEQIQKYLDEQFKQEGVQNCYFPMFVTEAALNKEKNHIEGFAPEVAWVTKSGQSDLAEPIAIRPTSETIMYPTFAKWIKSHRDLPILLNQWSNVVRWEFKHPTPFIRSREFLWQEGHTAHESLEEANKLAHTMLKKYENCYKELLALPVTVGKKCESEKFAGADDTYTLEAFISETGRAIQAATSHLLGQNFSKMFEMIFEDKNKQKVHPYQTSWGFSTRSIGAMIMTHSDDKGLVIPPRVAQIQVVIIPIIKSGQEQFGQLIEDKCQDLRDRLRAGGVRVHLDTRLNYTPGWKFNYYEVTGVPVRIEIGEMELKCNEVTIKTRIQITQQQNNNDQSDKSINKWEKLSITHNFANDIKELLELIQRNLYENALAKHQNQALKAAVNWQEFILHLNQRKMIVTPWCTNQACEDEIKERSKVESQQSAEEIENIMSGAAKVLCYPAFDNEIDDLEKLKRDCIPCFNCGKQAERNALWGRSY</sequence>
<protein>
    <recommendedName>
        <fullName evidence="1">proline--tRNA ligase</fullName>
        <ecNumber evidence="1">6.1.1.15</ecNumber>
    </recommendedName>
    <alternativeName>
        <fullName evidence="7">Prolyl-tRNA synthetase</fullName>
    </alternativeName>
</protein>
<accession>A0A078AL54</accession>
<dbReference type="InterPro" id="IPR016061">
    <property type="entry name" value="Pro-tRNA_ligase_II_C"/>
</dbReference>
<dbReference type="NCBIfam" id="TIGR00408">
    <property type="entry name" value="proS_fam_I"/>
    <property type="match status" value="1"/>
</dbReference>
<keyword evidence="5" id="KW-0648">Protein biosynthesis</keyword>
<dbReference type="GO" id="GO:0006433">
    <property type="term" value="P:prolyl-tRNA aminoacylation"/>
    <property type="evidence" value="ECO:0007669"/>
    <property type="project" value="InterPro"/>
</dbReference>
<dbReference type="Gene3D" id="3.30.110.30">
    <property type="entry name" value="C-terminal domain of ProRS"/>
    <property type="match status" value="1"/>
</dbReference>
<comment type="catalytic activity">
    <reaction evidence="8">
        <text>tRNA(Pro) + L-proline + ATP = L-prolyl-tRNA(Pro) + AMP + diphosphate</text>
        <dbReference type="Rhea" id="RHEA:14305"/>
        <dbReference type="Rhea" id="RHEA-COMP:9700"/>
        <dbReference type="Rhea" id="RHEA-COMP:9702"/>
        <dbReference type="ChEBI" id="CHEBI:30616"/>
        <dbReference type="ChEBI" id="CHEBI:33019"/>
        <dbReference type="ChEBI" id="CHEBI:60039"/>
        <dbReference type="ChEBI" id="CHEBI:78442"/>
        <dbReference type="ChEBI" id="CHEBI:78532"/>
        <dbReference type="ChEBI" id="CHEBI:456215"/>
        <dbReference type="EC" id="6.1.1.15"/>
    </reaction>
</comment>
<dbReference type="Gene3D" id="3.30.930.10">
    <property type="entry name" value="Bira Bifunctional Protein, Domain 2"/>
    <property type="match status" value="1"/>
</dbReference>
<evidence type="ECO:0000259" key="9">
    <source>
        <dbReference type="PROSITE" id="PS50862"/>
    </source>
</evidence>
<keyword evidence="3" id="KW-0547">Nucleotide-binding</keyword>
<dbReference type="SUPFAM" id="SSF64586">
    <property type="entry name" value="C-terminal domain of ProRS"/>
    <property type="match status" value="1"/>
</dbReference>